<evidence type="ECO:0000313" key="4">
    <source>
        <dbReference type="Proteomes" id="UP000265926"/>
    </source>
</evidence>
<dbReference type="EMBL" id="QWGR01000002">
    <property type="protein sequence ID" value="RIJ49957.1"/>
    <property type="molecule type" value="Genomic_DNA"/>
</dbReference>
<evidence type="ECO:0000313" key="3">
    <source>
        <dbReference type="EMBL" id="RIJ49957.1"/>
    </source>
</evidence>
<accession>A0A399T709</accession>
<organism evidence="3 4">
    <name type="scientific">Maribellus luteus</name>
    <dbReference type="NCBI Taxonomy" id="2305463"/>
    <lineage>
        <taxon>Bacteria</taxon>
        <taxon>Pseudomonadati</taxon>
        <taxon>Bacteroidota</taxon>
        <taxon>Bacteroidia</taxon>
        <taxon>Marinilabiliales</taxon>
        <taxon>Prolixibacteraceae</taxon>
        <taxon>Maribellus</taxon>
    </lineage>
</organism>
<dbReference type="AlphaFoldDB" id="A0A399T709"/>
<proteinExistence type="predicted"/>
<dbReference type="InterPro" id="IPR000421">
    <property type="entry name" value="FA58C"/>
</dbReference>
<keyword evidence="4" id="KW-1185">Reference proteome</keyword>
<keyword evidence="1" id="KW-0732">Signal</keyword>
<comment type="caution">
    <text evidence="3">The sequence shown here is derived from an EMBL/GenBank/DDBJ whole genome shotgun (WGS) entry which is preliminary data.</text>
</comment>
<dbReference type="Pfam" id="PF00754">
    <property type="entry name" value="F5_F8_type_C"/>
    <property type="match status" value="1"/>
</dbReference>
<feature type="signal peptide" evidence="1">
    <location>
        <begin position="1"/>
        <end position="18"/>
    </location>
</feature>
<dbReference type="RefSeq" id="WP_119436645.1">
    <property type="nucleotide sequence ID" value="NZ_QWGR01000002.1"/>
</dbReference>
<dbReference type="OrthoDB" id="831253at2"/>
<protein>
    <submittedName>
        <fullName evidence="3">DUF5126 domain-containing protein</fullName>
    </submittedName>
</protein>
<reference evidence="3 4" key="1">
    <citation type="submission" date="2018-08" db="EMBL/GenBank/DDBJ databases">
        <title>Pallidiluteibacterium maritimus gen. nov., sp. nov., isolated from coastal sediment.</title>
        <authorList>
            <person name="Zhou L.Y."/>
        </authorList>
    </citation>
    <scope>NUCLEOTIDE SEQUENCE [LARGE SCALE GENOMIC DNA]</scope>
    <source>
        <strain evidence="3 4">XSD2</strain>
    </source>
</reference>
<dbReference type="Pfam" id="PF16323">
    <property type="entry name" value="DUF4959"/>
    <property type="match status" value="1"/>
</dbReference>
<dbReference type="Gene3D" id="2.60.120.260">
    <property type="entry name" value="Galactose-binding domain-like"/>
    <property type="match status" value="1"/>
</dbReference>
<dbReference type="Pfam" id="PF17166">
    <property type="entry name" value="DUF5126"/>
    <property type="match status" value="1"/>
</dbReference>
<dbReference type="InterPro" id="IPR033431">
    <property type="entry name" value="DUF5126"/>
</dbReference>
<dbReference type="Proteomes" id="UP000265926">
    <property type="component" value="Unassembled WGS sequence"/>
</dbReference>
<dbReference type="PROSITE" id="PS50022">
    <property type="entry name" value="FA58C_3"/>
    <property type="match status" value="1"/>
</dbReference>
<feature type="domain" description="F5/8 type C" evidence="2">
    <location>
        <begin position="218"/>
        <end position="383"/>
    </location>
</feature>
<dbReference type="PROSITE" id="PS51257">
    <property type="entry name" value="PROKAR_LIPOPROTEIN"/>
    <property type="match status" value="1"/>
</dbReference>
<dbReference type="SUPFAM" id="SSF49785">
    <property type="entry name" value="Galactose-binding domain-like"/>
    <property type="match status" value="1"/>
</dbReference>
<name>A0A399T709_9BACT</name>
<evidence type="ECO:0000256" key="1">
    <source>
        <dbReference type="SAM" id="SignalP"/>
    </source>
</evidence>
<evidence type="ECO:0000259" key="2">
    <source>
        <dbReference type="PROSITE" id="PS50022"/>
    </source>
</evidence>
<gene>
    <name evidence="3" type="ORF">D1614_04230</name>
</gene>
<feature type="chain" id="PRO_5017367142" evidence="1">
    <location>
        <begin position="19"/>
        <end position="384"/>
    </location>
</feature>
<sequence length="384" mass="42155">MKKIINIFYLLSIFLFVASCSDDDENVHIPGQVVDLAAEADYGAVVLKWGLPSGEGIDYVNITYTIGGQDFSKNISKFNLDSVSGYVTATIDGFADTNEYLFKLASCNIQGGKSEPVTISKAPLPPAYNEVISTISVVPDFGGGIISWVNETGKTLVISVTYPDPENPTARETIKFTSSDTGKDFITNLPADPITFEVTVSDQYKNSSEPVSFDITPLAESQISKDTWTVPGFDANSPYETIGYSSQQTDANVLAVFDDEISTFWHASWSAFGSTYPHFFIIDLGKEVTISRIGMIRRQGDGRGQKGQQFLTCPEAGATDLTDPTTWNWEDQGAYAFNSGTNDEQTYRLTNNPKARYVKVYFGPEYKGANNFAMVAEMNVYGQE</sequence>
<dbReference type="InterPro" id="IPR008979">
    <property type="entry name" value="Galactose-bd-like_sf"/>
</dbReference>
<dbReference type="InterPro" id="IPR032527">
    <property type="entry name" value="DUF4959"/>
</dbReference>